<dbReference type="KEGG" id="uth:DKZ56_10205"/>
<proteinExistence type="predicted"/>
<keyword evidence="2" id="KW-1185">Reference proteome</keyword>
<dbReference type="Proteomes" id="UP000291151">
    <property type="component" value="Chromosome"/>
</dbReference>
<name>A0A4P6UVC2_9BACL</name>
<dbReference type="AlphaFoldDB" id="A0A4P6UVC2"/>
<gene>
    <name evidence="1" type="ORF">DKZ56_10205</name>
</gene>
<accession>A0A4P6UVC2</accession>
<reference evidence="1 2" key="1">
    <citation type="submission" date="2019-02" db="EMBL/GenBank/DDBJ databases">
        <title>Ureibacillus thermophilus.</title>
        <authorList>
            <person name="Sunny J.S."/>
            <person name="Natarajan A."/>
            <person name="Saleena L.M."/>
        </authorList>
    </citation>
    <scope>NUCLEOTIDE SEQUENCE [LARGE SCALE GENOMIC DNA]</scope>
    <source>
        <strain evidence="1 2">LM102</strain>
    </source>
</reference>
<evidence type="ECO:0000313" key="2">
    <source>
        <dbReference type="Proteomes" id="UP000291151"/>
    </source>
</evidence>
<sequence length="185" mass="21210">MKKKSLTRIILFAAVVILLAFLFQQFVIHFSGDGFDKPEEALPKDGDYEWIEGPKSEKEQRYFFLSNGNEFGTVVVKKNFKGWTRGEFISAKLPDSLEENKIASAYSDEKILFGLMNRKGKAEVEVNGKKVVFIELSSLPTNTLELYGVVGYSIWYVNLEEFEETEHFHIKVMDEKGEITSELSF</sequence>
<dbReference type="RefSeq" id="WP_208649892.1">
    <property type="nucleotide sequence ID" value="NZ_CP036528.1"/>
</dbReference>
<protein>
    <submittedName>
        <fullName evidence="1">Uncharacterized protein</fullName>
    </submittedName>
</protein>
<evidence type="ECO:0000313" key="1">
    <source>
        <dbReference type="EMBL" id="QBK26201.1"/>
    </source>
</evidence>
<organism evidence="1 2">
    <name type="scientific">Ureibacillus thermophilus</name>
    <dbReference type="NCBI Taxonomy" id="367743"/>
    <lineage>
        <taxon>Bacteria</taxon>
        <taxon>Bacillati</taxon>
        <taxon>Bacillota</taxon>
        <taxon>Bacilli</taxon>
        <taxon>Bacillales</taxon>
        <taxon>Caryophanaceae</taxon>
        <taxon>Ureibacillus</taxon>
    </lineage>
</organism>
<dbReference type="EMBL" id="CP036528">
    <property type="protein sequence ID" value="QBK26201.1"/>
    <property type="molecule type" value="Genomic_DNA"/>
</dbReference>